<keyword evidence="2" id="KW-1185">Reference proteome</keyword>
<dbReference type="KEGG" id="vg:54993752"/>
<organism evidence="1 2">
    <name type="scientific">Microbacterium phage Zeta1847</name>
    <dbReference type="NCBI Taxonomy" id="2201444"/>
    <lineage>
        <taxon>Viruses</taxon>
        <taxon>Duplodnaviria</taxon>
        <taxon>Heunggongvirae</taxon>
        <taxon>Uroviricota</taxon>
        <taxon>Caudoviricetes</taxon>
        <taxon>Casidaviridae</taxon>
        <taxon>Zetavirus</taxon>
        <taxon>Zetavirus zeta1847</taxon>
    </lineage>
</organism>
<protein>
    <submittedName>
        <fullName evidence="1">Uncharacterized protein</fullName>
    </submittedName>
</protein>
<sequence>MSAAHLLAELEATEAALATLVPQAKELRRVANDRWAEVRHLTERKRELRAEAARLLASAA</sequence>
<proteinExistence type="predicted"/>
<accession>A0A2Z4QAS1</accession>
<dbReference type="Proteomes" id="UP000251243">
    <property type="component" value="Segment"/>
</dbReference>
<dbReference type="GeneID" id="54993752"/>
<gene>
    <name evidence="1" type="primary">69</name>
    <name evidence="1" type="ORF">SEA_ZETA1847_69</name>
</gene>
<evidence type="ECO:0000313" key="1">
    <source>
        <dbReference type="EMBL" id="AWY06703.1"/>
    </source>
</evidence>
<evidence type="ECO:0000313" key="2">
    <source>
        <dbReference type="Proteomes" id="UP000251243"/>
    </source>
</evidence>
<reference evidence="2" key="1">
    <citation type="submission" date="2018-04" db="EMBL/GenBank/DDBJ databases">
        <authorList>
            <person name="Go L.Y."/>
            <person name="Mitchell J.A."/>
        </authorList>
    </citation>
    <scope>NUCLEOTIDE SEQUENCE [LARGE SCALE GENOMIC DNA]</scope>
</reference>
<dbReference type="RefSeq" id="YP_009803192.1">
    <property type="nucleotide sequence ID" value="NC_047992.1"/>
</dbReference>
<dbReference type="EMBL" id="MH271320">
    <property type="protein sequence ID" value="AWY06703.1"/>
    <property type="molecule type" value="Genomic_DNA"/>
</dbReference>
<name>A0A2Z4QAS1_9CAUD</name>